<evidence type="ECO:0000259" key="1">
    <source>
        <dbReference type="Pfam" id="PF01636"/>
    </source>
</evidence>
<gene>
    <name evidence="3" type="ORF">BG846_00324</name>
    <name evidence="2" type="ORF">K701_16085</name>
</gene>
<proteinExistence type="predicted"/>
<evidence type="ECO:0000313" key="3">
    <source>
        <dbReference type="EMBL" id="OSY54002.1"/>
    </source>
</evidence>
<dbReference type="GO" id="GO:0016740">
    <property type="term" value="F:transferase activity"/>
    <property type="evidence" value="ECO:0007669"/>
    <property type="project" value="UniProtKB-KW"/>
</dbReference>
<reference evidence="3 4" key="2">
    <citation type="submission" date="2016-09" db="EMBL/GenBank/DDBJ databases">
        <title>Streptomyces fradiae DSM40063, a candidate organism with high potential of specific P450 cytochromes.</title>
        <authorList>
            <person name="Grumaz C."/>
            <person name="Vainshtein Y."/>
            <person name="Kirstahler P."/>
            <person name="Sohn K."/>
        </authorList>
    </citation>
    <scope>NUCLEOTIDE SEQUENCE [LARGE SCALE GENOMIC DNA]</scope>
    <source>
        <strain evidence="3 4">DSM 40063</strain>
    </source>
</reference>
<dbReference type="InterPro" id="IPR011009">
    <property type="entry name" value="Kinase-like_dom_sf"/>
</dbReference>
<evidence type="ECO:0000313" key="5">
    <source>
        <dbReference type="Proteomes" id="UP000731519"/>
    </source>
</evidence>
<dbReference type="Pfam" id="PF01636">
    <property type="entry name" value="APH"/>
    <property type="match status" value="1"/>
</dbReference>
<keyword evidence="3" id="KW-0808">Transferase</keyword>
<dbReference type="RefSeq" id="WP_051839466.1">
    <property type="nucleotide sequence ID" value="NZ_ASYR01000019.1"/>
</dbReference>
<comment type="caution">
    <text evidence="3">The sequence shown here is derived from an EMBL/GenBank/DDBJ whole genome shotgun (WGS) entry which is preliminary data.</text>
</comment>
<accession>A0A1Y2P2E7</accession>
<reference evidence="2 5" key="1">
    <citation type="submission" date="2013-05" db="EMBL/GenBank/DDBJ databases">
        <title>Genome Sequence of Streptomyces fradiae.</title>
        <authorList>
            <person name="Kirby R."/>
        </authorList>
    </citation>
    <scope>NUCLEOTIDE SEQUENCE [LARGE SCALE GENOMIC DNA]</scope>
    <source>
        <strain evidence="2 5">ATCC 10745</strain>
    </source>
</reference>
<sequence>MPESTTLGWGLDVVQPPSPDLVTGHAIRQMEAAAHHLWPDATVRLGRIIPSVTSHVQQVDVNGLPWIAKYSVLGSSLVSLLGGSCGDWPTVQRAQARYVAAPDTLVHREAAQLQALADAGLPVPAVRVAHGVLFTEPVPGVTLADRITADPARTAEILAAVTTAVAGPLRDERVTALVDRLPIPERSISRTFLRKFNGVSGPRYLAQAPHGAVLDAVVSRLRRASAGPALLDRPVVYGDLKPEHVIWPDHGGGPLFIDPGLMRSQPCADLAKVASRLVLGLVTAHAPAEHSRTVLDGITDHVLAQAAAQPGRDRTTWLYQTTTLWLMDTTNILTTCLSAPAGLPLPLQGTALVARASTVVRMLNKASGHLLEADSPVSAWRACVDQAAQAAAA</sequence>
<evidence type="ECO:0000313" key="4">
    <source>
        <dbReference type="Proteomes" id="UP000194318"/>
    </source>
</evidence>
<dbReference type="EMBL" id="MIFZ01000038">
    <property type="protein sequence ID" value="OSY54002.1"/>
    <property type="molecule type" value="Genomic_DNA"/>
</dbReference>
<dbReference type="InterPro" id="IPR002575">
    <property type="entry name" value="Aminoglycoside_PTrfase"/>
</dbReference>
<dbReference type="EMBL" id="ASYR01000019">
    <property type="protein sequence ID" value="KAF0648870.1"/>
    <property type="molecule type" value="Genomic_DNA"/>
</dbReference>
<evidence type="ECO:0000313" key="2">
    <source>
        <dbReference type="EMBL" id="KAF0648870.1"/>
    </source>
</evidence>
<protein>
    <submittedName>
        <fullName evidence="3">Phosphotransferase enzyme family protein</fullName>
    </submittedName>
</protein>
<dbReference type="Proteomes" id="UP000731519">
    <property type="component" value="Unassembled WGS sequence"/>
</dbReference>
<dbReference type="SUPFAM" id="SSF56112">
    <property type="entry name" value="Protein kinase-like (PK-like)"/>
    <property type="match status" value="1"/>
</dbReference>
<dbReference type="GeneID" id="91407166"/>
<name>A0A1Y2P2E7_STRFR</name>
<keyword evidence="5" id="KW-1185">Reference proteome</keyword>
<feature type="domain" description="Aminoglycoside phosphotransferase" evidence="1">
    <location>
        <begin position="103"/>
        <end position="275"/>
    </location>
</feature>
<dbReference type="AlphaFoldDB" id="A0A1Y2P2E7"/>
<organism evidence="3 4">
    <name type="scientific">Streptomyces fradiae ATCC 10745 = DSM 40063</name>
    <dbReference type="NCBI Taxonomy" id="1319510"/>
    <lineage>
        <taxon>Bacteria</taxon>
        <taxon>Bacillati</taxon>
        <taxon>Actinomycetota</taxon>
        <taxon>Actinomycetes</taxon>
        <taxon>Kitasatosporales</taxon>
        <taxon>Streptomycetaceae</taxon>
        <taxon>Streptomyces</taxon>
    </lineage>
</organism>
<dbReference type="Proteomes" id="UP000194318">
    <property type="component" value="Unassembled WGS sequence"/>
</dbReference>